<dbReference type="GO" id="GO:0009231">
    <property type="term" value="P:riboflavin biosynthetic process"/>
    <property type="evidence" value="ECO:0007669"/>
    <property type="project" value="UniProtKB-UniPathway"/>
</dbReference>
<comment type="catalytic activity">
    <reaction evidence="14 15">
        <text>2,5-diamino-6-hydroxy-4-(5-phosphoribosylamino)-pyrimidine + H2O + H(+) = 5-amino-6-(5-phospho-D-ribosylamino)uracil + NH4(+)</text>
        <dbReference type="Rhea" id="RHEA:21868"/>
        <dbReference type="ChEBI" id="CHEBI:15377"/>
        <dbReference type="ChEBI" id="CHEBI:15378"/>
        <dbReference type="ChEBI" id="CHEBI:28938"/>
        <dbReference type="ChEBI" id="CHEBI:58453"/>
        <dbReference type="ChEBI" id="CHEBI:58614"/>
        <dbReference type="EC" id="3.5.4.26"/>
    </reaction>
</comment>
<dbReference type="InterPro" id="IPR011549">
    <property type="entry name" value="RibD_C"/>
</dbReference>
<evidence type="ECO:0000256" key="2">
    <source>
        <dbReference type="ARBA" id="ARBA00004882"/>
    </source>
</evidence>
<dbReference type="Gene3D" id="3.40.430.10">
    <property type="entry name" value="Dihydrofolate Reductase, subunit A"/>
    <property type="match status" value="1"/>
</dbReference>
<keyword evidence="7 15" id="KW-0479">Metal-binding</keyword>
<dbReference type="InterPro" id="IPR050765">
    <property type="entry name" value="Riboflavin_Biosynth_HTPR"/>
</dbReference>
<evidence type="ECO:0000256" key="14">
    <source>
        <dbReference type="ARBA" id="ARBA00049886"/>
    </source>
</evidence>
<feature type="binding site" evidence="17">
    <location>
        <position position="184"/>
    </location>
    <ligand>
        <name>substrate</name>
    </ligand>
</feature>
<dbReference type="RefSeq" id="WP_096919817.1">
    <property type="nucleotide sequence ID" value="NZ_CP029487.1"/>
</dbReference>
<dbReference type="FunFam" id="3.40.140.10:FF:000025">
    <property type="entry name" value="Riboflavin biosynthesis protein RibD"/>
    <property type="match status" value="1"/>
</dbReference>
<dbReference type="SUPFAM" id="SSF53597">
    <property type="entry name" value="Dihydrofolate reductase-like"/>
    <property type="match status" value="1"/>
</dbReference>
<evidence type="ECO:0000256" key="9">
    <source>
        <dbReference type="ARBA" id="ARBA00022833"/>
    </source>
</evidence>
<protein>
    <recommendedName>
        <fullName evidence="15">Riboflavin biosynthesis protein RibD</fullName>
    </recommendedName>
    <domain>
        <recommendedName>
            <fullName evidence="15">Diaminohydroxyphosphoribosylaminopyrimidine deaminase</fullName>
            <shortName evidence="15">DRAP deaminase</shortName>
            <ecNumber evidence="15">3.5.4.26</ecNumber>
        </recommendedName>
        <alternativeName>
            <fullName evidence="15">Riboflavin-specific deaminase</fullName>
        </alternativeName>
    </domain>
    <domain>
        <recommendedName>
            <fullName evidence="15">5-amino-6-(5-phosphoribosylamino)uracil reductase</fullName>
            <ecNumber evidence="15">1.1.1.193</ecNumber>
        </recommendedName>
        <alternativeName>
            <fullName evidence="15">HTP reductase</fullName>
        </alternativeName>
    </domain>
</protein>
<keyword evidence="8 15" id="KW-0378">Hydrolase</keyword>
<dbReference type="CDD" id="cd01284">
    <property type="entry name" value="Riboflavin_deaminase-reductase"/>
    <property type="match status" value="1"/>
</dbReference>
<evidence type="ECO:0000256" key="3">
    <source>
        <dbReference type="ARBA" id="ARBA00004910"/>
    </source>
</evidence>
<comment type="pathway">
    <text evidence="3 15">Cofactor biosynthesis; riboflavin biosynthesis; 5-amino-6-(D-ribitylamino)uracil from GTP: step 3/4.</text>
</comment>
<comment type="function">
    <text evidence="1 15">Converts 2,5-diamino-6-(ribosylamino)-4(3h)-pyrimidinone 5'-phosphate into 5-amino-6-(ribosylamino)-2,4(1h,3h)-pyrimidinedione 5'-phosphate.</text>
</comment>
<evidence type="ECO:0000256" key="5">
    <source>
        <dbReference type="ARBA" id="ARBA00007417"/>
    </source>
</evidence>
<dbReference type="NCBIfam" id="TIGR00227">
    <property type="entry name" value="ribD_Cterm"/>
    <property type="match status" value="1"/>
</dbReference>
<evidence type="ECO:0000256" key="8">
    <source>
        <dbReference type="ARBA" id="ARBA00022801"/>
    </source>
</evidence>
<dbReference type="EMBL" id="CP029487">
    <property type="protein sequence ID" value="QCT70503.1"/>
    <property type="molecule type" value="Genomic_DNA"/>
</dbReference>
<dbReference type="PANTHER" id="PTHR38011">
    <property type="entry name" value="DIHYDROFOLATE REDUCTASE FAMILY PROTEIN (AFU_ORTHOLOGUE AFUA_8G06820)"/>
    <property type="match status" value="1"/>
</dbReference>
<comment type="pathway">
    <text evidence="2 15">Cofactor biosynthesis; riboflavin biosynthesis; 5-amino-6-(D-ribitylamino)uracil from GTP: step 2/4.</text>
</comment>
<gene>
    <name evidence="20" type="primary">ribD</name>
    <name evidence="20" type="ORF">CPZ25_003920</name>
</gene>
<dbReference type="InterPro" id="IPR024072">
    <property type="entry name" value="DHFR-like_dom_sf"/>
</dbReference>
<dbReference type="SUPFAM" id="SSF53927">
    <property type="entry name" value="Cytidine deaminase-like"/>
    <property type="match status" value="1"/>
</dbReference>
<feature type="binding site" evidence="18">
    <location>
        <position position="50"/>
    </location>
    <ligand>
        <name>Zn(2+)</name>
        <dbReference type="ChEBI" id="CHEBI:29105"/>
        <note>catalytic</note>
    </ligand>
</feature>
<dbReference type="PANTHER" id="PTHR38011:SF7">
    <property type="entry name" value="2,5-DIAMINO-6-RIBOSYLAMINO-4(3H)-PYRIMIDINONE 5'-PHOSPHATE REDUCTASE"/>
    <property type="match status" value="1"/>
</dbReference>
<feature type="binding site" evidence="17">
    <location>
        <position position="168"/>
    </location>
    <ligand>
        <name>substrate</name>
    </ligand>
</feature>
<evidence type="ECO:0000256" key="17">
    <source>
        <dbReference type="PIRSR" id="PIRSR006769-2"/>
    </source>
</evidence>
<dbReference type="PROSITE" id="PS51747">
    <property type="entry name" value="CYT_DCMP_DEAMINASES_2"/>
    <property type="match status" value="1"/>
</dbReference>
<proteinExistence type="inferred from homology"/>
<feature type="binding site" evidence="17">
    <location>
        <begin position="294"/>
        <end position="300"/>
    </location>
    <ligand>
        <name>NADP(+)</name>
        <dbReference type="ChEBI" id="CHEBI:58349"/>
    </ligand>
</feature>
<dbReference type="GO" id="GO:0008835">
    <property type="term" value="F:diaminohydroxyphosphoribosylaminopyrimidine deaminase activity"/>
    <property type="evidence" value="ECO:0007669"/>
    <property type="project" value="UniProtKB-EC"/>
</dbReference>
<dbReference type="KEGG" id="emt:CPZ25_003920"/>
<evidence type="ECO:0000256" key="16">
    <source>
        <dbReference type="PIRSR" id="PIRSR006769-1"/>
    </source>
</evidence>
<keyword evidence="9 15" id="KW-0862">Zinc</keyword>
<comment type="catalytic activity">
    <reaction evidence="13 15">
        <text>5-amino-6-(5-phospho-D-ribitylamino)uracil + NADP(+) = 5-amino-6-(5-phospho-D-ribosylamino)uracil + NADPH + H(+)</text>
        <dbReference type="Rhea" id="RHEA:17845"/>
        <dbReference type="ChEBI" id="CHEBI:15378"/>
        <dbReference type="ChEBI" id="CHEBI:57783"/>
        <dbReference type="ChEBI" id="CHEBI:58349"/>
        <dbReference type="ChEBI" id="CHEBI:58421"/>
        <dbReference type="ChEBI" id="CHEBI:58453"/>
        <dbReference type="EC" id="1.1.1.193"/>
    </reaction>
</comment>
<keyword evidence="21" id="KW-1185">Reference proteome</keyword>
<evidence type="ECO:0000256" key="12">
    <source>
        <dbReference type="ARBA" id="ARBA00023268"/>
    </source>
</evidence>
<feature type="binding site" evidence="17">
    <location>
        <position position="292"/>
    </location>
    <ligand>
        <name>substrate</name>
    </ligand>
</feature>
<comment type="cofactor">
    <cofactor evidence="15 18">
        <name>Zn(2+)</name>
        <dbReference type="ChEBI" id="CHEBI:29105"/>
    </cofactor>
    <text evidence="15 18">Binds 1 zinc ion.</text>
</comment>
<evidence type="ECO:0000256" key="10">
    <source>
        <dbReference type="ARBA" id="ARBA00022857"/>
    </source>
</evidence>
<feature type="binding site" evidence="17">
    <location>
        <position position="221"/>
    </location>
    <ligand>
        <name>NADP(+)</name>
        <dbReference type="ChEBI" id="CHEBI:58349"/>
    </ligand>
</feature>
<evidence type="ECO:0000256" key="4">
    <source>
        <dbReference type="ARBA" id="ARBA00005259"/>
    </source>
</evidence>
<feature type="binding site" evidence="17">
    <location>
        <position position="207"/>
    </location>
    <ligand>
        <name>substrate</name>
    </ligand>
</feature>
<evidence type="ECO:0000259" key="19">
    <source>
        <dbReference type="PROSITE" id="PS51747"/>
    </source>
</evidence>
<dbReference type="Proteomes" id="UP000218387">
    <property type="component" value="Chromosome"/>
</dbReference>
<accession>A0A4P9C585</accession>
<dbReference type="InterPro" id="IPR016192">
    <property type="entry name" value="APOBEC/CMP_deaminase_Zn-bd"/>
</dbReference>
<name>A0A4P9C585_EUBML</name>
<evidence type="ECO:0000256" key="6">
    <source>
        <dbReference type="ARBA" id="ARBA00022619"/>
    </source>
</evidence>
<dbReference type="GO" id="GO:0050661">
    <property type="term" value="F:NADP binding"/>
    <property type="evidence" value="ECO:0007669"/>
    <property type="project" value="InterPro"/>
</dbReference>
<evidence type="ECO:0000313" key="20">
    <source>
        <dbReference type="EMBL" id="QCT70503.1"/>
    </source>
</evidence>
<feature type="binding site" evidence="17">
    <location>
        <position position="204"/>
    </location>
    <ligand>
        <name>substrate</name>
    </ligand>
</feature>
<dbReference type="Pfam" id="PF01872">
    <property type="entry name" value="RibD_C"/>
    <property type="match status" value="1"/>
</dbReference>
<evidence type="ECO:0000313" key="21">
    <source>
        <dbReference type="Proteomes" id="UP000218387"/>
    </source>
</evidence>
<dbReference type="GO" id="GO:0008270">
    <property type="term" value="F:zinc ion binding"/>
    <property type="evidence" value="ECO:0007669"/>
    <property type="project" value="InterPro"/>
</dbReference>
<dbReference type="InterPro" id="IPR002734">
    <property type="entry name" value="RibDG_C"/>
</dbReference>
<evidence type="ECO:0000256" key="1">
    <source>
        <dbReference type="ARBA" id="ARBA00002151"/>
    </source>
</evidence>
<dbReference type="UniPathway" id="UPA00275">
    <property type="reaction ID" value="UER00401"/>
</dbReference>
<evidence type="ECO:0000256" key="13">
    <source>
        <dbReference type="ARBA" id="ARBA00049861"/>
    </source>
</evidence>
<dbReference type="NCBIfam" id="TIGR00326">
    <property type="entry name" value="eubact_ribD"/>
    <property type="match status" value="1"/>
</dbReference>
<dbReference type="Pfam" id="PF00383">
    <property type="entry name" value="dCMP_cyt_deam_1"/>
    <property type="match status" value="1"/>
</dbReference>
<dbReference type="GO" id="GO:0008703">
    <property type="term" value="F:5-amino-6-(5-phosphoribosylamino)uracil reductase activity"/>
    <property type="evidence" value="ECO:0007669"/>
    <property type="project" value="UniProtKB-EC"/>
</dbReference>
<comment type="similarity">
    <text evidence="4 15">In the N-terminal section; belongs to the cytidine and deoxycytidylate deaminase family.</text>
</comment>
<dbReference type="InterPro" id="IPR002125">
    <property type="entry name" value="CMP_dCMP_dom"/>
</dbReference>
<feature type="domain" description="CMP/dCMP-type deaminase" evidence="19">
    <location>
        <begin position="1"/>
        <end position="123"/>
    </location>
</feature>
<feature type="active site" description="Proton donor" evidence="16">
    <location>
        <position position="52"/>
    </location>
</feature>
<sequence>MTDQDYMQLALEEAWKGCGFVNPNPMVGAVIVKNGRVIGKGAHESYGGPHAERNAIVHCTENLKDATLYVTLAPCCHFGKTPPCTDAILKNGINRVVIGSHDPNPLVAEKSVEILRQHGVEVTAGILRKECDALNDVFFHFIRTREPYVVMKYAMTMDGKIATASRKSKWITGEAAREKVHQDRKRYTAIMTGIGTVLSDDPLLTCRIPGGRNPVRIVCDTKLRIPLTAQLVKTAQKTRTIIVTGSSDVKKRSLLSKAGCEIFTLPLKDGRIDLKTLMRRLGEMDIDSVLMEGGPQLNSAALESGIVRKVQAYISPKLFGGQQAKTPVGGTGVDSPEAAWHLSAPLITKLGQDILLESEVTPCLQEL</sequence>
<dbReference type="AlphaFoldDB" id="A0A4P9C585"/>
<evidence type="ECO:0000256" key="15">
    <source>
        <dbReference type="PIRNR" id="PIRNR006769"/>
    </source>
</evidence>
<comment type="similarity">
    <text evidence="5 15">In the C-terminal section; belongs to the HTP reductase family.</text>
</comment>
<feature type="binding site" evidence="18">
    <location>
        <position position="75"/>
    </location>
    <ligand>
        <name>Zn(2+)</name>
        <dbReference type="ChEBI" id="CHEBI:29105"/>
        <note>catalytic</note>
    </ligand>
</feature>
<keyword evidence="6 15" id="KW-0686">Riboflavin biosynthesis</keyword>
<feature type="binding site" evidence="17">
    <location>
        <position position="196"/>
    </location>
    <ligand>
        <name>NADP(+)</name>
        <dbReference type="ChEBI" id="CHEBI:58349"/>
    </ligand>
</feature>
<dbReference type="EC" id="3.5.4.26" evidence="15"/>
<evidence type="ECO:0000256" key="7">
    <source>
        <dbReference type="ARBA" id="ARBA00022723"/>
    </source>
</evidence>
<dbReference type="EC" id="1.1.1.193" evidence="15"/>
<dbReference type="Gene3D" id="3.40.140.10">
    <property type="entry name" value="Cytidine Deaminase, domain 2"/>
    <property type="match status" value="1"/>
</dbReference>
<dbReference type="PROSITE" id="PS00903">
    <property type="entry name" value="CYT_DCMP_DEAMINASES_1"/>
    <property type="match status" value="1"/>
</dbReference>
<dbReference type="PIRSF" id="PIRSF006769">
    <property type="entry name" value="RibD"/>
    <property type="match status" value="1"/>
</dbReference>
<evidence type="ECO:0000256" key="18">
    <source>
        <dbReference type="PIRSR" id="PIRSR006769-3"/>
    </source>
</evidence>
<feature type="binding site" evidence="18">
    <location>
        <position position="84"/>
    </location>
    <ligand>
        <name>Zn(2+)</name>
        <dbReference type="ChEBI" id="CHEBI:29105"/>
        <note>catalytic</note>
    </ligand>
</feature>
<keyword evidence="11 15" id="KW-0560">Oxidoreductase</keyword>
<organism evidence="20 21">
    <name type="scientific">Eubacterium maltosivorans</name>
    <dbReference type="NCBI Taxonomy" id="2041044"/>
    <lineage>
        <taxon>Bacteria</taxon>
        <taxon>Bacillati</taxon>
        <taxon>Bacillota</taxon>
        <taxon>Clostridia</taxon>
        <taxon>Eubacteriales</taxon>
        <taxon>Eubacteriaceae</taxon>
        <taxon>Eubacterium</taxon>
    </lineage>
</organism>
<keyword evidence="10 15" id="KW-0521">NADP</keyword>
<dbReference type="InterPro" id="IPR016193">
    <property type="entry name" value="Cytidine_deaminase-like"/>
</dbReference>
<evidence type="ECO:0000256" key="11">
    <source>
        <dbReference type="ARBA" id="ARBA00023002"/>
    </source>
</evidence>
<reference evidence="20 21" key="1">
    <citation type="submission" date="2018-05" db="EMBL/GenBank/DDBJ databases">
        <title>Genome comparison of Eubacterium sp.</title>
        <authorList>
            <person name="Feng Y."/>
            <person name="Sanchez-Andrea I."/>
            <person name="Stams A.J.M."/>
            <person name="De Vos W.M."/>
        </authorList>
    </citation>
    <scope>NUCLEOTIDE SEQUENCE [LARGE SCALE GENOMIC DNA]</scope>
    <source>
        <strain evidence="20 21">YI</strain>
    </source>
</reference>
<feature type="binding site" evidence="17">
    <location>
        <position position="154"/>
    </location>
    <ligand>
        <name>NADP(+)</name>
        <dbReference type="ChEBI" id="CHEBI:58349"/>
    </ligand>
</feature>
<feature type="binding site" evidence="17">
    <location>
        <position position="200"/>
    </location>
    <ligand>
        <name>NADP(+)</name>
        <dbReference type="ChEBI" id="CHEBI:58349"/>
    </ligand>
</feature>
<dbReference type="InterPro" id="IPR004794">
    <property type="entry name" value="Eubact_RibD"/>
</dbReference>
<keyword evidence="12" id="KW-0511">Multifunctional enzyme</keyword>
<feature type="binding site" evidence="17">
    <location>
        <position position="170"/>
    </location>
    <ligand>
        <name>NADP(+)</name>
        <dbReference type="ChEBI" id="CHEBI:58349"/>
    </ligand>
</feature>